<feature type="binding site" evidence="7 9">
    <location>
        <position position="82"/>
    </location>
    <ligand>
        <name>3-methyl-2-oxobutanoate</name>
        <dbReference type="ChEBI" id="CHEBI:11851"/>
    </ligand>
</feature>
<dbReference type="PIRSF" id="PIRSF000388">
    <property type="entry name" value="Pantoate_hydroxy_MeTrfase"/>
    <property type="match status" value="1"/>
</dbReference>
<evidence type="ECO:0000256" key="1">
    <source>
        <dbReference type="ARBA" id="ARBA00005033"/>
    </source>
</evidence>
<sequence>MKKLNLRDIKKAKGQKLQVLTCYDFQMAQLFNETDLDMILVGDSVGNVVLGYETTVEVTLTEMEIFGKAVRRGAPDKFLIVDLPFGSYSTVTQGVHSATKLFQATRCEAIKLEGAFPYQLKLIERLTQTGIPVMGHIGLTPQSVHQLGGYFTHGKTEDDGERLLREARALQAAGCFSIVLEMVEEGVATRITEELKIPTIGIGAGRKTDGQVLVINDLLKMGARTPPKFCPPIADHYQERKNLITQYLIDQRK</sequence>
<evidence type="ECO:0000256" key="10">
    <source>
        <dbReference type="PIRSR" id="PIRSR000388-3"/>
    </source>
</evidence>
<comment type="pathway">
    <text evidence="1 7">Cofactor biosynthesis; (R)-pantothenate biosynthesis; (R)-pantoate from 3-methyl-2-oxobutanoate: step 1/2.</text>
</comment>
<evidence type="ECO:0000256" key="6">
    <source>
        <dbReference type="ARBA" id="ARBA00056497"/>
    </source>
</evidence>
<feature type="active site" description="Proton acceptor" evidence="7 8">
    <location>
        <position position="181"/>
    </location>
</feature>
<keyword evidence="7 10" id="KW-0479">Metal-binding</keyword>
<dbReference type="GO" id="GO:0003864">
    <property type="term" value="F:3-methyl-2-oxobutanoate hydroxymethyltransferase activity"/>
    <property type="evidence" value="ECO:0007669"/>
    <property type="project" value="UniProtKB-UniRule"/>
</dbReference>
<dbReference type="GO" id="GO:0015940">
    <property type="term" value="P:pantothenate biosynthetic process"/>
    <property type="evidence" value="ECO:0007669"/>
    <property type="project" value="UniProtKB-UniRule"/>
</dbReference>
<evidence type="ECO:0000256" key="9">
    <source>
        <dbReference type="PIRSR" id="PIRSR000388-2"/>
    </source>
</evidence>
<evidence type="ECO:0000313" key="11">
    <source>
        <dbReference type="EMBL" id="WPU64622.1"/>
    </source>
</evidence>
<keyword evidence="5 7" id="KW-0808">Transferase</keyword>
<evidence type="ECO:0000256" key="3">
    <source>
        <dbReference type="ARBA" id="ARBA00011424"/>
    </source>
</evidence>
<feature type="binding site" evidence="7 10">
    <location>
        <position position="113"/>
    </location>
    <ligand>
        <name>Mg(2+)</name>
        <dbReference type="ChEBI" id="CHEBI:18420"/>
    </ligand>
</feature>
<name>A0AAX4HN83_9BACT</name>
<dbReference type="Gene3D" id="3.20.20.60">
    <property type="entry name" value="Phosphoenolpyruvate-binding domains"/>
    <property type="match status" value="1"/>
</dbReference>
<dbReference type="GO" id="GO:0005737">
    <property type="term" value="C:cytoplasm"/>
    <property type="evidence" value="ECO:0007669"/>
    <property type="project" value="UniProtKB-SubCell"/>
</dbReference>
<keyword evidence="12" id="KW-1185">Reference proteome</keyword>
<feature type="binding site" evidence="7 10">
    <location>
        <position position="43"/>
    </location>
    <ligand>
        <name>Mg(2+)</name>
        <dbReference type="ChEBI" id="CHEBI:18420"/>
    </ligand>
</feature>
<comment type="similarity">
    <text evidence="2 7">Belongs to the PanB family.</text>
</comment>
<feature type="binding site" evidence="7 10">
    <location>
        <position position="82"/>
    </location>
    <ligand>
        <name>Mg(2+)</name>
        <dbReference type="ChEBI" id="CHEBI:18420"/>
    </ligand>
</feature>
<dbReference type="EC" id="2.1.2.11" evidence="7"/>
<dbReference type="NCBIfam" id="TIGR00222">
    <property type="entry name" value="panB"/>
    <property type="match status" value="1"/>
</dbReference>
<evidence type="ECO:0000256" key="2">
    <source>
        <dbReference type="ARBA" id="ARBA00008676"/>
    </source>
</evidence>
<comment type="function">
    <text evidence="6 7">Catalyzes the reversible reaction in which hydroxymethyl group from 5,10-methylenetetrahydrofolate is transferred onto alpha-ketoisovalerate to form ketopantoate.</text>
</comment>
<comment type="subcellular location">
    <subcellularLocation>
        <location evidence="7">Cytoplasm</location>
    </subcellularLocation>
</comment>
<keyword evidence="4 7" id="KW-0566">Pantothenate biosynthesis</keyword>
<protein>
    <recommendedName>
        <fullName evidence="7">3-methyl-2-oxobutanoate hydroxymethyltransferase</fullName>
        <ecNumber evidence="7">2.1.2.11</ecNumber>
    </recommendedName>
    <alternativeName>
        <fullName evidence="7">Ketopantoate hydroxymethyltransferase</fullName>
        <shortName evidence="7">KPHMT</shortName>
    </alternativeName>
</protein>
<dbReference type="PANTHER" id="PTHR20881:SF0">
    <property type="entry name" value="3-METHYL-2-OXOBUTANOATE HYDROXYMETHYLTRANSFERASE"/>
    <property type="match status" value="1"/>
</dbReference>
<dbReference type="GO" id="GO:0000287">
    <property type="term" value="F:magnesium ion binding"/>
    <property type="evidence" value="ECO:0007669"/>
    <property type="project" value="TreeGrafter"/>
</dbReference>
<dbReference type="HAMAP" id="MF_00156">
    <property type="entry name" value="PanB"/>
    <property type="match status" value="1"/>
</dbReference>
<evidence type="ECO:0000256" key="4">
    <source>
        <dbReference type="ARBA" id="ARBA00022655"/>
    </source>
</evidence>
<dbReference type="NCBIfam" id="NF001452">
    <property type="entry name" value="PRK00311.1"/>
    <property type="match status" value="1"/>
</dbReference>
<dbReference type="EMBL" id="CP139487">
    <property type="protein sequence ID" value="WPU64622.1"/>
    <property type="molecule type" value="Genomic_DNA"/>
</dbReference>
<dbReference type="Proteomes" id="UP001324634">
    <property type="component" value="Chromosome"/>
</dbReference>
<evidence type="ECO:0000256" key="7">
    <source>
        <dbReference type="HAMAP-Rule" id="MF_00156"/>
    </source>
</evidence>
<feature type="binding site" evidence="7 9">
    <location>
        <position position="111"/>
    </location>
    <ligand>
        <name>3-methyl-2-oxobutanoate</name>
        <dbReference type="ChEBI" id="CHEBI:11851"/>
    </ligand>
</feature>
<evidence type="ECO:0000313" key="12">
    <source>
        <dbReference type="Proteomes" id="UP001324634"/>
    </source>
</evidence>
<evidence type="ECO:0000256" key="8">
    <source>
        <dbReference type="PIRSR" id="PIRSR000388-1"/>
    </source>
</evidence>
<reference evidence="11 12" key="1">
    <citation type="submission" date="2023-11" db="EMBL/GenBank/DDBJ databases">
        <title>Peredibacter starrii A3.12.</title>
        <authorList>
            <person name="Mitchell R.J."/>
        </authorList>
    </citation>
    <scope>NUCLEOTIDE SEQUENCE [LARGE SCALE GENOMIC DNA]</scope>
    <source>
        <strain evidence="11 12">A3.12</strain>
    </source>
</reference>
<dbReference type="InterPro" id="IPR003700">
    <property type="entry name" value="Pantoate_hydroxy_MeTrfase"/>
</dbReference>
<gene>
    <name evidence="7 11" type="primary">panB</name>
    <name evidence="11" type="ORF">SOO65_18165</name>
</gene>
<comment type="subunit">
    <text evidence="3 7">Homodecamer; pentamer of dimers.</text>
</comment>
<comment type="cofactor">
    <cofactor evidence="7 10">
        <name>Mg(2+)</name>
        <dbReference type="ChEBI" id="CHEBI:18420"/>
    </cofactor>
    <text evidence="7 10">Binds 1 Mg(2+) ion per subunit.</text>
</comment>
<dbReference type="InterPro" id="IPR015813">
    <property type="entry name" value="Pyrv/PenolPyrv_kinase-like_dom"/>
</dbReference>
<dbReference type="SUPFAM" id="SSF51621">
    <property type="entry name" value="Phosphoenolpyruvate/pyruvate domain"/>
    <property type="match status" value="1"/>
</dbReference>
<dbReference type="CDD" id="cd06557">
    <property type="entry name" value="KPHMT-like"/>
    <property type="match status" value="1"/>
</dbReference>
<keyword evidence="7 10" id="KW-0460">Magnesium</keyword>
<keyword evidence="7" id="KW-0963">Cytoplasm</keyword>
<dbReference type="InterPro" id="IPR040442">
    <property type="entry name" value="Pyrv_kinase-like_dom_sf"/>
</dbReference>
<comment type="catalytic activity">
    <reaction evidence="7">
        <text>(6R)-5,10-methylene-5,6,7,8-tetrahydrofolate + 3-methyl-2-oxobutanoate + H2O = 2-dehydropantoate + (6S)-5,6,7,8-tetrahydrofolate</text>
        <dbReference type="Rhea" id="RHEA:11824"/>
        <dbReference type="ChEBI" id="CHEBI:11561"/>
        <dbReference type="ChEBI" id="CHEBI:11851"/>
        <dbReference type="ChEBI" id="CHEBI:15377"/>
        <dbReference type="ChEBI" id="CHEBI:15636"/>
        <dbReference type="ChEBI" id="CHEBI:57453"/>
        <dbReference type="EC" id="2.1.2.11"/>
    </reaction>
</comment>
<dbReference type="KEGG" id="psti:SOO65_18165"/>
<organism evidence="11 12">
    <name type="scientific">Peredibacter starrii</name>
    <dbReference type="NCBI Taxonomy" id="28202"/>
    <lineage>
        <taxon>Bacteria</taxon>
        <taxon>Pseudomonadati</taxon>
        <taxon>Bdellovibrionota</taxon>
        <taxon>Bacteriovoracia</taxon>
        <taxon>Bacteriovoracales</taxon>
        <taxon>Bacteriovoracaceae</taxon>
        <taxon>Peredibacter</taxon>
    </lineage>
</organism>
<dbReference type="PANTHER" id="PTHR20881">
    <property type="entry name" value="3-METHYL-2-OXOBUTANOATE HYDROXYMETHYLTRANSFERASE"/>
    <property type="match status" value="1"/>
</dbReference>
<feature type="binding site" evidence="7 9">
    <location>
        <begin position="43"/>
        <end position="44"/>
    </location>
    <ligand>
        <name>3-methyl-2-oxobutanoate</name>
        <dbReference type="ChEBI" id="CHEBI:11851"/>
    </ligand>
</feature>
<dbReference type="FunFam" id="3.20.20.60:FF:000003">
    <property type="entry name" value="3-methyl-2-oxobutanoate hydroxymethyltransferase"/>
    <property type="match status" value="1"/>
</dbReference>
<accession>A0AAX4HN83</accession>
<proteinExistence type="inferred from homology"/>
<dbReference type="Pfam" id="PF02548">
    <property type="entry name" value="Pantoate_transf"/>
    <property type="match status" value="1"/>
</dbReference>
<evidence type="ECO:0000256" key="5">
    <source>
        <dbReference type="ARBA" id="ARBA00022679"/>
    </source>
</evidence>
<dbReference type="AlphaFoldDB" id="A0AAX4HN83"/>
<dbReference type="RefSeq" id="WP_321393745.1">
    <property type="nucleotide sequence ID" value="NZ_CP139487.1"/>
</dbReference>